<evidence type="ECO:0000313" key="1">
    <source>
        <dbReference type="EMBL" id="MPM06366.1"/>
    </source>
</evidence>
<sequence length="120" mass="13131">MKNDKIYGMELQEYIVAVVTDIVEAVSELNNKNDEEKKYQVFAPGVKTADKSGLTGFDVNSHKMFTNIKFKISVGVSSTKEKGAKGGIRVLSANIDGGVKHGFNEESLNVIEFALPVEFS</sequence>
<name>A0A644WR38_9ZZZZ</name>
<comment type="caution">
    <text evidence="1">The sequence shown here is derived from an EMBL/GenBank/DDBJ whole genome shotgun (WGS) entry which is preliminary data.</text>
</comment>
<gene>
    <name evidence="1" type="ORF">SDC9_52665</name>
</gene>
<accession>A0A644WR38</accession>
<organism evidence="1">
    <name type="scientific">bioreactor metagenome</name>
    <dbReference type="NCBI Taxonomy" id="1076179"/>
    <lineage>
        <taxon>unclassified sequences</taxon>
        <taxon>metagenomes</taxon>
        <taxon>ecological metagenomes</taxon>
    </lineage>
</organism>
<reference evidence="1" key="1">
    <citation type="submission" date="2019-08" db="EMBL/GenBank/DDBJ databases">
        <authorList>
            <person name="Kucharzyk K."/>
            <person name="Murdoch R.W."/>
            <person name="Higgins S."/>
            <person name="Loffler F."/>
        </authorList>
    </citation>
    <scope>NUCLEOTIDE SEQUENCE</scope>
</reference>
<protein>
    <submittedName>
        <fullName evidence="1">Uncharacterized protein</fullName>
    </submittedName>
</protein>
<proteinExistence type="predicted"/>
<dbReference type="EMBL" id="VSSQ01001222">
    <property type="protein sequence ID" value="MPM06366.1"/>
    <property type="molecule type" value="Genomic_DNA"/>
</dbReference>
<dbReference type="AlphaFoldDB" id="A0A644WR38"/>